<evidence type="ECO:0000259" key="1">
    <source>
        <dbReference type="Pfam" id="PF00534"/>
    </source>
</evidence>
<proteinExistence type="predicted"/>
<keyword evidence="3" id="KW-1185">Reference proteome</keyword>
<dbReference type="GO" id="GO:0016757">
    <property type="term" value="F:glycosyltransferase activity"/>
    <property type="evidence" value="ECO:0007669"/>
    <property type="project" value="InterPro"/>
</dbReference>
<dbReference type="InterPro" id="IPR050194">
    <property type="entry name" value="Glycosyltransferase_grp1"/>
</dbReference>
<evidence type="ECO:0000313" key="2">
    <source>
        <dbReference type="EMBL" id="GAE44175.1"/>
    </source>
</evidence>
<sequence>MNDSFKQKLLLKGLRSIIKISATQYCSCSQEAGAFLFGQKAVDNNKVTILKNGIDLGQYLDETITKSSVIRELGLDQDAKIIGHVGKFSKSKNQAFILQVLKQLVNKDKRYVALLVGDGPLKEKIEHEAENMGLSKHVRFLGVRSDIPRLMKAFDVFLFPSIFEGFGIVTVEAQISGTPCIMSDSVPISTDMGLGLVRYLSLKEHPEKWGEEVGNAINLHKPEKEALVKALSEKGFSIQQNIEEWMKLYRVG</sequence>
<dbReference type="eggNOG" id="COG0438">
    <property type="taxonomic scope" value="Bacteria"/>
</dbReference>
<dbReference type="EMBL" id="BAUW01000006">
    <property type="protein sequence ID" value="GAE44175.1"/>
    <property type="molecule type" value="Genomic_DNA"/>
</dbReference>
<accession>W4RIA4</accession>
<protein>
    <submittedName>
        <fullName evidence="2">Exopolysaccharide biosynthesis glycosyltransferase EpsF</fullName>
    </submittedName>
</protein>
<organism evidence="2 3">
    <name type="scientific">Mesobacillus boroniphilus JCM 21738</name>
    <dbReference type="NCBI Taxonomy" id="1294265"/>
    <lineage>
        <taxon>Bacteria</taxon>
        <taxon>Bacillati</taxon>
        <taxon>Bacillota</taxon>
        <taxon>Bacilli</taxon>
        <taxon>Bacillales</taxon>
        <taxon>Bacillaceae</taxon>
        <taxon>Mesobacillus</taxon>
    </lineage>
</organism>
<gene>
    <name evidence="2" type="ORF">JCM21738_862</name>
</gene>
<comment type="caution">
    <text evidence="2">The sequence shown here is derived from an EMBL/GenBank/DDBJ whole genome shotgun (WGS) entry which is preliminary data.</text>
</comment>
<evidence type="ECO:0000313" key="3">
    <source>
        <dbReference type="Proteomes" id="UP000018949"/>
    </source>
</evidence>
<dbReference type="PANTHER" id="PTHR45947">
    <property type="entry name" value="SULFOQUINOVOSYL TRANSFERASE SQD2"/>
    <property type="match status" value="1"/>
</dbReference>
<dbReference type="SUPFAM" id="SSF53756">
    <property type="entry name" value="UDP-Glycosyltransferase/glycogen phosphorylase"/>
    <property type="match status" value="1"/>
</dbReference>
<dbReference type="InterPro" id="IPR001296">
    <property type="entry name" value="Glyco_trans_1"/>
</dbReference>
<name>W4RIA4_9BACI</name>
<dbReference type="Gene3D" id="3.40.50.2000">
    <property type="entry name" value="Glycogen Phosphorylase B"/>
    <property type="match status" value="2"/>
</dbReference>
<keyword evidence="2" id="KW-0808">Transferase</keyword>
<dbReference type="Proteomes" id="UP000018949">
    <property type="component" value="Unassembled WGS sequence"/>
</dbReference>
<feature type="domain" description="Glycosyl transferase family 1" evidence="1">
    <location>
        <begin position="70"/>
        <end position="187"/>
    </location>
</feature>
<dbReference type="AlphaFoldDB" id="W4RIA4"/>
<dbReference type="Pfam" id="PF00534">
    <property type="entry name" value="Glycos_transf_1"/>
    <property type="match status" value="1"/>
</dbReference>
<dbReference type="PANTHER" id="PTHR45947:SF14">
    <property type="entry name" value="SLL1723 PROTEIN"/>
    <property type="match status" value="1"/>
</dbReference>
<reference evidence="2 3" key="1">
    <citation type="submission" date="2013-12" db="EMBL/GenBank/DDBJ databases">
        <title>NBRP : Genome information of microbial organism related human and environment.</title>
        <authorList>
            <person name="Hattori M."/>
            <person name="Oshima K."/>
            <person name="Inaba H."/>
            <person name="Suda W."/>
            <person name="Sakamoto M."/>
            <person name="Iino T."/>
            <person name="Kitahara M."/>
            <person name="Oshida Y."/>
            <person name="Iida T."/>
            <person name="Kudo T."/>
            <person name="Itoh T."/>
            <person name="Ahmed I."/>
            <person name="Ohkuma M."/>
        </authorList>
    </citation>
    <scope>NUCLEOTIDE SEQUENCE [LARGE SCALE GENOMIC DNA]</scope>
    <source>
        <strain evidence="2 3">JCM 21738</strain>
    </source>
</reference>